<proteinExistence type="predicted"/>
<keyword evidence="3" id="KW-1185">Reference proteome</keyword>
<evidence type="ECO:0000313" key="2">
    <source>
        <dbReference type="EMBL" id="CAA3004219.1"/>
    </source>
</evidence>
<feature type="region of interest" description="Disordered" evidence="1">
    <location>
        <begin position="117"/>
        <end position="155"/>
    </location>
</feature>
<dbReference type="Gramene" id="OE9A087338T1">
    <property type="protein sequence ID" value="OE9A087338C1"/>
    <property type="gene ID" value="OE9A087338"/>
</dbReference>
<dbReference type="EMBL" id="CACTIH010006129">
    <property type="protein sequence ID" value="CAA3004219.1"/>
    <property type="molecule type" value="Genomic_DNA"/>
</dbReference>
<feature type="region of interest" description="Disordered" evidence="1">
    <location>
        <begin position="204"/>
        <end position="223"/>
    </location>
</feature>
<feature type="compositionally biased region" description="Low complexity" evidence="1">
    <location>
        <begin position="350"/>
        <end position="364"/>
    </location>
</feature>
<comment type="caution">
    <text evidence="2">The sequence shown here is derived from an EMBL/GenBank/DDBJ whole genome shotgun (WGS) entry which is preliminary data.</text>
</comment>
<reference evidence="2 3" key="1">
    <citation type="submission" date="2019-12" db="EMBL/GenBank/DDBJ databases">
        <authorList>
            <person name="Alioto T."/>
            <person name="Alioto T."/>
            <person name="Gomez Garrido J."/>
        </authorList>
    </citation>
    <scope>NUCLEOTIDE SEQUENCE [LARGE SCALE GENOMIC DNA]</scope>
</reference>
<feature type="region of interest" description="Disordered" evidence="1">
    <location>
        <begin position="291"/>
        <end position="433"/>
    </location>
</feature>
<accession>A0A8S0TG50</accession>
<evidence type="ECO:0000256" key="1">
    <source>
        <dbReference type="SAM" id="MobiDB-lite"/>
    </source>
</evidence>
<dbReference type="AlphaFoldDB" id="A0A8S0TG50"/>
<name>A0A8S0TG50_OLEEU</name>
<feature type="compositionally biased region" description="Low complexity" evidence="1">
    <location>
        <begin position="291"/>
        <end position="302"/>
    </location>
</feature>
<gene>
    <name evidence="2" type="ORF">OLEA9_A087338</name>
</gene>
<feature type="compositionally biased region" description="Low complexity" evidence="1">
    <location>
        <begin position="371"/>
        <end position="407"/>
    </location>
</feature>
<evidence type="ECO:0000313" key="3">
    <source>
        <dbReference type="Proteomes" id="UP000594638"/>
    </source>
</evidence>
<organism evidence="2 3">
    <name type="scientific">Olea europaea subsp. europaea</name>
    <dbReference type="NCBI Taxonomy" id="158383"/>
    <lineage>
        <taxon>Eukaryota</taxon>
        <taxon>Viridiplantae</taxon>
        <taxon>Streptophyta</taxon>
        <taxon>Embryophyta</taxon>
        <taxon>Tracheophyta</taxon>
        <taxon>Spermatophyta</taxon>
        <taxon>Magnoliopsida</taxon>
        <taxon>eudicotyledons</taxon>
        <taxon>Gunneridae</taxon>
        <taxon>Pentapetalae</taxon>
        <taxon>asterids</taxon>
        <taxon>lamiids</taxon>
        <taxon>Lamiales</taxon>
        <taxon>Oleaceae</taxon>
        <taxon>Oleeae</taxon>
        <taxon>Olea</taxon>
    </lineage>
</organism>
<dbReference type="Proteomes" id="UP000594638">
    <property type="component" value="Unassembled WGS sequence"/>
</dbReference>
<protein>
    <submittedName>
        <fullName evidence="2">Uncharacterized protein</fullName>
    </submittedName>
</protein>
<sequence>MGSLPSGDRTVCGLAQQFGNLCFVEDNAGCFRGRPLPANGTVILFGAHQIFVGTEPASIFPEHVRVAGDPPVHRATRGQRIVRPVGSVEVMVTAPGAAEGVGTSNVPAAAADVAPPLAPKKKKKSRRTCGPPLEKGGSEFAAEGDSSDGSPSPRRVDKAIETLAAFKPGPDVRLDAEQVDAQRLYLLEEAKKLKMQQRELERSRREQASALGHAPVSRLPSRLGPVGLRGKNLATELDRAGRSGSHLSSFYTPRAVYETPAMNMRAAELSGLEGEERERQQQRVNELLRAANRQQAARAARASQNLHSAASSPRPKEVTITSAHKNKQIQPYDPVLAGKQKVGATGPNIAQGSRGGARSAGAPQRRSHPNEQQPRPQSQFQQPHPQQQQEQQPQYQAQPRYYAEQQQSFGQAIPSEAELESERQNWHSAVGSE</sequence>